<protein>
    <recommendedName>
        <fullName evidence="3">Phosphodiester glycosidase domain-containing protein</fullName>
    </recommendedName>
</protein>
<gene>
    <name evidence="4" type="ORF">DM82_4858</name>
</gene>
<name>A0AAI8FRF3_9BURK</name>
<dbReference type="KEGG" id="bok:DM82_4858"/>
<evidence type="ECO:0000313" key="5">
    <source>
        <dbReference type="Proteomes" id="UP000029424"/>
    </source>
</evidence>
<dbReference type="AlphaFoldDB" id="A0AAI8FRF3"/>
<feature type="region of interest" description="Disordered" evidence="1">
    <location>
        <begin position="275"/>
        <end position="294"/>
    </location>
</feature>
<proteinExistence type="predicted"/>
<accession>A0AAI8FRF3</accession>
<dbReference type="Pfam" id="PF09992">
    <property type="entry name" value="NAGPA"/>
    <property type="match status" value="1"/>
</dbReference>
<dbReference type="RefSeq" id="WP_107974062.1">
    <property type="nucleotide sequence ID" value="NZ_CP008727.1"/>
</dbReference>
<evidence type="ECO:0000259" key="3">
    <source>
        <dbReference type="Pfam" id="PF09992"/>
    </source>
</evidence>
<feature type="chain" id="PRO_5042618558" description="Phosphodiester glycosidase domain-containing protein" evidence="2">
    <location>
        <begin position="24"/>
        <end position="402"/>
    </location>
</feature>
<keyword evidence="5" id="KW-1185">Reference proteome</keyword>
<feature type="signal peptide" evidence="2">
    <location>
        <begin position="1"/>
        <end position="23"/>
    </location>
</feature>
<organism evidence="4 5">
    <name type="scientific">Burkholderia oklahomensis</name>
    <dbReference type="NCBI Taxonomy" id="342113"/>
    <lineage>
        <taxon>Bacteria</taxon>
        <taxon>Pseudomonadati</taxon>
        <taxon>Pseudomonadota</taxon>
        <taxon>Betaproteobacteria</taxon>
        <taxon>Burkholderiales</taxon>
        <taxon>Burkholderiaceae</taxon>
        <taxon>Burkholderia</taxon>
        <taxon>pseudomallei group</taxon>
    </lineage>
</organism>
<evidence type="ECO:0000256" key="2">
    <source>
        <dbReference type="SAM" id="SignalP"/>
    </source>
</evidence>
<dbReference type="EMBL" id="CP008727">
    <property type="protein sequence ID" value="AIO70666.1"/>
    <property type="molecule type" value="Genomic_DNA"/>
</dbReference>
<dbReference type="Proteomes" id="UP000029424">
    <property type="component" value="Chromosome 2"/>
</dbReference>
<feature type="domain" description="Phosphodiester glycosidase" evidence="3">
    <location>
        <begin position="287"/>
        <end position="390"/>
    </location>
</feature>
<evidence type="ECO:0000313" key="4">
    <source>
        <dbReference type="EMBL" id="AIO70666.1"/>
    </source>
</evidence>
<evidence type="ECO:0000256" key="1">
    <source>
        <dbReference type="SAM" id="MobiDB-lite"/>
    </source>
</evidence>
<reference evidence="4 5" key="1">
    <citation type="submission" date="2014-06" db="EMBL/GenBank/DDBJ databases">
        <authorList>
            <person name="Bishop-Lilly K.A."/>
            <person name="Broomall S.M."/>
            <person name="Chain P.S."/>
            <person name="Chertkov O."/>
            <person name="Coyne S.R."/>
            <person name="Daligault H.E."/>
            <person name="Davenport K.W."/>
            <person name="Erkkila T."/>
            <person name="Frey K.G."/>
            <person name="Gibbons H.S."/>
            <person name="Gu W."/>
            <person name="Jaissle J."/>
            <person name="Johnson S.L."/>
            <person name="Koroleva G.I."/>
            <person name="Ladner J.T."/>
            <person name="Lo C.-C."/>
            <person name="Minogue T.D."/>
            <person name="Munk C."/>
            <person name="Palacios G.F."/>
            <person name="Redden C.L."/>
            <person name="Rosenzweig C.N."/>
            <person name="Scholz M.B."/>
            <person name="Teshima H."/>
            <person name="Xu Y."/>
        </authorList>
    </citation>
    <scope>NUCLEOTIDE SEQUENCE [LARGE SCALE GENOMIC DNA]</scope>
    <source>
        <strain evidence="4 5">EO147</strain>
    </source>
</reference>
<sequence length="402" mass="42383">MKFKRSNLIVALIASSWSIISVARPIDDVTAAIAPPPSLRNIVVYQFDKKHPIPQSNDGKSFSSIPVDSAWLVTINRASDGFGSGVSSDHYPIQARLVGDSSGTCEGNSNAVSNGTKETWETSGPANTISILKGKNVFPDVIFNANYFDVRPQNKNTTWKSNGCSLPLGVFYDNHDGAYKNVYDKNDPYIAGPAAYIQKDGSLNALQTFTIADTVYGSGGAGFSTRPASKAVFNIVENKKTDDSAFKSYISKIPHGTSTPDKLIAISGAELLPTLNTGPTDSGDGPDSGGSATTRIGIGYNKAKDQLYILEGGSYKNGLTRSNLRAAFKALGADMALELDGGGSAVVGVNEEHVKWAGATAKAPATSCNVAGYVCTPITQPSGAARPVPSWAYITVPKETLK</sequence>
<keyword evidence="2" id="KW-0732">Signal</keyword>
<feature type="compositionally biased region" description="Low complexity" evidence="1">
    <location>
        <begin position="277"/>
        <end position="291"/>
    </location>
</feature>
<dbReference type="InterPro" id="IPR018711">
    <property type="entry name" value="NAGPA"/>
</dbReference>